<dbReference type="EC" id="5.3.1.22" evidence="4"/>
<dbReference type="Proteomes" id="UP001204621">
    <property type="component" value="Unassembled WGS sequence"/>
</dbReference>
<evidence type="ECO:0000313" key="4">
    <source>
        <dbReference type="EMBL" id="MCS0660201.1"/>
    </source>
</evidence>
<feature type="domain" description="Xylose isomerase-like TIM barrel" evidence="3">
    <location>
        <begin position="22"/>
        <end position="255"/>
    </location>
</feature>
<keyword evidence="5" id="KW-1185">Reference proteome</keyword>
<comment type="caution">
    <text evidence="4">The sequence shown here is derived from an EMBL/GenBank/DDBJ whole genome shotgun (WGS) entry which is preliminary data.</text>
</comment>
<dbReference type="Pfam" id="PF01261">
    <property type="entry name" value="AP_endonuc_2"/>
    <property type="match status" value="1"/>
</dbReference>
<evidence type="ECO:0000256" key="2">
    <source>
        <dbReference type="PIRNR" id="PIRNR006241"/>
    </source>
</evidence>
<dbReference type="PANTHER" id="PTHR43489:SF6">
    <property type="entry name" value="HYDROXYPYRUVATE ISOMERASE-RELATED"/>
    <property type="match status" value="1"/>
</dbReference>
<name>A0ABT2D351_9BURK</name>
<dbReference type="InterPro" id="IPR026040">
    <property type="entry name" value="HyI-like"/>
</dbReference>
<dbReference type="RefSeq" id="WP_258813389.1">
    <property type="nucleotide sequence ID" value="NZ_JANUGU010000007.1"/>
</dbReference>
<dbReference type="InterPro" id="IPR013022">
    <property type="entry name" value="Xyl_isomerase-like_TIM-brl"/>
</dbReference>
<dbReference type="InterPro" id="IPR036237">
    <property type="entry name" value="Xyl_isomerase-like_sf"/>
</dbReference>
<dbReference type="PIRSF" id="PIRSF006241">
    <property type="entry name" value="HyI"/>
    <property type="match status" value="1"/>
</dbReference>
<dbReference type="NCBIfam" id="TIGR03234">
    <property type="entry name" value="OH-pyruv-isom"/>
    <property type="match status" value="1"/>
</dbReference>
<dbReference type="SUPFAM" id="SSF51658">
    <property type="entry name" value="Xylose isomerase-like"/>
    <property type="match status" value="1"/>
</dbReference>
<protein>
    <submittedName>
        <fullName evidence="4">Hydroxypyruvate isomerase</fullName>
        <ecNumber evidence="4">5.3.1.22</ecNumber>
    </submittedName>
</protein>
<gene>
    <name evidence="4" type="primary">hyi</name>
    <name evidence="4" type="ORF">NX778_19185</name>
</gene>
<dbReference type="Gene3D" id="3.20.20.150">
    <property type="entry name" value="Divalent-metal-dependent TIM barrel enzymes"/>
    <property type="match status" value="1"/>
</dbReference>
<keyword evidence="1 2" id="KW-0413">Isomerase</keyword>
<dbReference type="GO" id="GO:0008903">
    <property type="term" value="F:hydroxypyruvate isomerase activity"/>
    <property type="evidence" value="ECO:0007669"/>
    <property type="project" value="UniProtKB-EC"/>
</dbReference>
<dbReference type="PANTHER" id="PTHR43489">
    <property type="entry name" value="ISOMERASE"/>
    <property type="match status" value="1"/>
</dbReference>
<dbReference type="InterPro" id="IPR053398">
    <property type="entry name" value="HPT_OtnI_isomerases"/>
</dbReference>
<evidence type="ECO:0000313" key="5">
    <source>
        <dbReference type="Proteomes" id="UP001204621"/>
    </source>
</evidence>
<reference evidence="4 5" key="1">
    <citation type="submission" date="2022-08" db="EMBL/GenBank/DDBJ databases">
        <title>Reclassification of Massilia species as members of the genera Telluria, Duganella, Pseudoduganella, Mokoshia gen. nov. and Zemynaea gen. nov. using orthogonal and non-orthogonal genome-based approaches.</title>
        <authorList>
            <person name="Bowman J.P."/>
        </authorList>
    </citation>
    <scope>NUCLEOTIDE SEQUENCE [LARGE SCALE GENOMIC DNA]</scope>
    <source>
        <strain evidence="4 5">JCM 31606</strain>
    </source>
</reference>
<dbReference type="InterPro" id="IPR017643">
    <property type="entry name" value="Hydroxypyruvate_isomerase"/>
</dbReference>
<proteinExistence type="inferred from homology"/>
<comment type="similarity">
    <text evidence="2">Belongs to the hyi family.</text>
</comment>
<evidence type="ECO:0000256" key="1">
    <source>
        <dbReference type="ARBA" id="ARBA00023235"/>
    </source>
</evidence>
<dbReference type="EMBL" id="JANUGU010000007">
    <property type="protein sequence ID" value="MCS0660201.1"/>
    <property type="molecule type" value="Genomic_DNA"/>
</dbReference>
<evidence type="ECO:0000259" key="3">
    <source>
        <dbReference type="Pfam" id="PF01261"/>
    </source>
</evidence>
<accession>A0ABT2D351</accession>
<dbReference type="NCBIfam" id="NF043033">
    <property type="entry name" value="OxoTetrIsom"/>
    <property type="match status" value="1"/>
</dbReference>
<sequence length="267" mass="29911">MPKFAANLSTLFPELSFLDRFGAAREAGFDAVEFLFPYAFEAEQITQRLQRHGLELVLHNLPPGDWNAGERGMACDPRRVGEFQDSVGLALEYAQELGVKRLHCMAGIVPPTLPHERAHAVYVRNLRFAAAALAPHGIELLIEPINNRDMPGYFLNHSRQALDIIAEAGAPNLFLQYDIYHMQRMEGELADTLRANHALIRHIQLADVPGRHEPGTGEINFPFLFRLLDELGYAGWIGCEYFPRGDTVEGLRWRDELGVPAAVKADS</sequence>
<dbReference type="InterPro" id="IPR050417">
    <property type="entry name" value="Sugar_Epim/Isomerase"/>
</dbReference>
<organism evidence="4 5">
    <name type="scientific">Massilia terrae</name>
    <dbReference type="NCBI Taxonomy" id="1811224"/>
    <lineage>
        <taxon>Bacteria</taxon>
        <taxon>Pseudomonadati</taxon>
        <taxon>Pseudomonadota</taxon>
        <taxon>Betaproteobacteria</taxon>
        <taxon>Burkholderiales</taxon>
        <taxon>Oxalobacteraceae</taxon>
        <taxon>Telluria group</taxon>
        <taxon>Massilia</taxon>
    </lineage>
</organism>